<protein>
    <submittedName>
        <fullName evidence="1">Uncharacterized protein</fullName>
    </submittedName>
</protein>
<proteinExistence type="predicted"/>
<sequence>MKLTESNCGQLGLDAEDMYPDTERYEALARNRCMSGLTPDRHVGRDSCGPGKGMLGQREALYKDPTMKTSNNALLLAAALASQATALVQMDVRYSDNMIDVGNIDLFAQTWQILYDTAGNERSVVTDKDISSDNNPCTSENDSSPDLTVSIKMTGAWGQTPGLEQNQMRDGLIQSAWEVLRNIADRNKYNVYGGCTGFTWQESVPGDANAPCGPKAATTCEEACKDESDIPGSVECSLVTTGYKVPSELRVTAYIDDQLQPDDLIISIESVVNPVTGGCGISGEIAKAVANFIPVAGSLFSQGIMIGCTGVPEKTT</sequence>
<gene>
    <name evidence="1" type="ORF">SLS58_010861</name>
</gene>
<dbReference type="EMBL" id="JAKEKT020000141">
    <property type="protein sequence ID" value="KAL1633917.1"/>
    <property type="molecule type" value="Genomic_DNA"/>
</dbReference>
<comment type="caution">
    <text evidence="1">The sequence shown here is derived from an EMBL/GenBank/DDBJ whole genome shotgun (WGS) entry which is preliminary data.</text>
</comment>
<keyword evidence="2" id="KW-1185">Reference proteome</keyword>
<organism evidence="1 2">
    <name type="scientific">Diplodia intermedia</name>
    <dbReference type="NCBI Taxonomy" id="856260"/>
    <lineage>
        <taxon>Eukaryota</taxon>
        <taxon>Fungi</taxon>
        <taxon>Dikarya</taxon>
        <taxon>Ascomycota</taxon>
        <taxon>Pezizomycotina</taxon>
        <taxon>Dothideomycetes</taxon>
        <taxon>Dothideomycetes incertae sedis</taxon>
        <taxon>Botryosphaeriales</taxon>
        <taxon>Botryosphaeriaceae</taxon>
        <taxon>Diplodia</taxon>
    </lineage>
</organism>
<name>A0ABR3T3A0_9PEZI</name>
<evidence type="ECO:0000313" key="1">
    <source>
        <dbReference type="EMBL" id="KAL1633917.1"/>
    </source>
</evidence>
<reference evidence="1 2" key="1">
    <citation type="journal article" date="2023" name="Plant Dis.">
        <title>First Report of Diplodia intermedia Causing Canker and Dieback Diseases on Apple Trees in Canada.</title>
        <authorList>
            <person name="Ellouze W."/>
            <person name="Ilyukhin E."/>
            <person name="Sulman M."/>
            <person name="Ali S."/>
        </authorList>
    </citation>
    <scope>NUCLEOTIDE SEQUENCE [LARGE SCALE GENOMIC DNA]</scope>
    <source>
        <strain evidence="1 2">M45-28</strain>
    </source>
</reference>
<accession>A0ABR3T3A0</accession>
<dbReference type="Proteomes" id="UP001521184">
    <property type="component" value="Unassembled WGS sequence"/>
</dbReference>
<evidence type="ECO:0000313" key="2">
    <source>
        <dbReference type="Proteomes" id="UP001521184"/>
    </source>
</evidence>